<reference evidence="3" key="2">
    <citation type="submission" date="2020-09" db="EMBL/GenBank/DDBJ databases">
        <authorList>
            <person name="Sun Q."/>
            <person name="Zhou Y."/>
        </authorList>
    </citation>
    <scope>NUCLEOTIDE SEQUENCE</scope>
    <source>
        <strain evidence="3">CGMCC 1.12997</strain>
    </source>
</reference>
<evidence type="ECO:0000313" key="3">
    <source>
        <dbReference type="EMBL" id="GGG75414.1"/>
    </source>
</evidence>
<dbReference type="PANTHER" id="PTHR16026:SF0">
    <property type="entry name" value="CARTILAGE ACIDIC PROTEIN 1"/>
    <property type="match status" value="1"/>
</dbReference>
<sequence length="615" mass="66490">MLDGGFYLDVVLAIRANADSFGNDKQKDKQKESTKDVFGVAVVFGGSVTLGITRREFVTGLAALSAGTLNGQALPVLRSSGDSGIGSGKLPEQYFETWTAQKTGITWKHDNAISTMRYLPESMGPGVAIFDYDNDGWMDLYFVNSGPCDFFQPAKPLRNALYRNNRDGTFTDVTEKAGVAGRDFGIGVAAADYDGDGWTDLLVTTYGRLILYHNNHDGTFTDVTKAAGLDEPGLFTSAVWFDSDNNGLLDLFVCHFVKYNKSQERDCSTGGIRHYCYPRSYDPWPSRLYKNNGNGTFTDVSASSGIGKIFGKGFGVVATDINNDGLLDLFVANDSVRNFLYLNKGGGKFEEIGFQAGVAYSADGAARSGMGVDAIDYDGDGRQDLFVANISRERYSLYRNVGDNSFQDVAGATGIGMATMMDAGWGCRFADFDLDGRPDLILANGYPDDLIESINKTLHYKEPLLLFHNNGTGFDNVSDAGGPAFKGAYPARGLAVGDLDNDGRVDVVVAINGDAPLVLHNIVRNGNHWIGLNLVGLAVGAKITWSANGVERGIFKRGGGSYLSSCDPRDVLGLGPAEYADWIQVQWPAAINRTDRFEHVRAGRYYSLAPGGKLL</sequence>
<evidence type="ECO:0000313" key="4">
    <source>
        <dbReference type="Proteomes" id="UP000647241"/>
    </source>
</evidence>
<dbReference type="Gene3D" id="2.130.10.130">
    <property type="entry name" value="Integrin alpha, N-terminal"/>
    <property type="match status" value="3"/>
</dbReference>
<dbReference type="InterPro" id="IPR028994">
    <property type="entry name" value="Integrin_alpha_N"/>
</dbReference>
<gene>
    <name evidence="3" type="ORF">GCM10011585_17780</name>
</gene>
<dbReference type="EMBL" id="BMGT01000002">
    <property type="protein sequence ID" value="GGG75414.1"/>
    <property type="molecule type" value="Genomic_DNA"/>
</dbReference>
<dbReference type="InterPro" id="IPR011519">
    <property type="entry name" value="UnbV_ASPIC"/>
</dbReference>
<reference evidence="3" key="1">
    <citation type="journal article" date="2014" name="Int. J. Syst. Evol. Microbiol.">
        <title>Complete genome sequence of Corynebacterium casei LMG S-19264T (=DSM 44701T), isolated from a smear-ripened cheese.</title>
        <authorList>
            <consortium name="US DOE Joint Genome Institute (JGI-PGF)"/>
            <person name="Walter F."/>
            <person name="Albersmeier A."/>
            <person name="Kalinowski J."/>
            <person name="Ruckert C."/>
        </authorList>
    </citation>
    <scope>NUCLEOTIDE SEQUENCE</scope>
    <source>
        <strain evidence="3">CGMCC 1.12997</strain>
    </source>
</reference>
<proteinExistence type="predicted"/>
<evidence type="ECO:0000259" key="2">
    <source>
        <dbReference type="Pfam" id="PF07593"/>
    </source>
</evidence>
<organism evidence="3 4">
    <name type="scientific">Edaphobacter dinghuensis</name>
    <dbReference type="NCBI Taxonomy" id="1560005"/>
    <lineage>
        <taxon>Bacteria</taxon>
        <taxon>Pseudomonadati</taxon>
        <taxon>Acidobacteriota</taxon>
        <taxon>Terriglobia</taxon>
        <taxon>Terriglobales</taxon>
        <taxon>Acidobacteriaceae</taxon>
        <taxon>Edaphobacter</taxon>
    </lineage>
</organism>
<keyword evidence="4" id="KW-1185">Reference proteome</keyword>
<dbReference type="Pfam" id="PF07593">
    <property type="entry name" value="UnbV_ASPIC"/>
    <property type="match status" value="1"/>
</dbReference>
<keyword evidence="1" id="KW-0732">Signal</keyword>
<name>A0A917HDD1_9BACT</name>
<dbReference type="Proteomes" id="UP000647241">
    <property type="component" value="Unassembled WGS sequence"/>
</dbReference>
<dbReference type="AlphaFoldDB" id="A0A917HDD1"/>
<dbReference type="SUPFAM" id="SSF69318">
    <property type="entry name" value="Integrin alpha N-terminal domain"/>
    <property type="match status" value="1"/>
</dbReference>
<feature type="domain" description="ASPIC/UnbV" evidence="2">
    <location>
        <begin position="538"/>
        <end position="606"/>
    </location>
</feature>
<dbReference type="PANTHER" id="PTHR16026">
    <property type="entry name" value="CARTILAGE ACIDIC PROTEIN 1"/>
    <property type="match status" value="1"/>
</dbReference>
<accession>A0A917HDD1</accession>
<protein>
    <submittedName>
        <fullName evidence="3">RNA-binding protein</fullName>
    </submittedName>
</protein>
<comment type="caution">
    <text evidence="3">The sequence shown here is derived from an EMBL/GenBank/DDBJ whole genome shotgun (WGS) entry which is preliminary data.</text>
</comment>
<evidence type="ECO:0000256" key="1">
    <source>
        <dbReference type="ARBA" id="ARBA00022729"/>
    </source>
</evidence>
<dbReference type="InterPro" id="IPR027039">
    <property type="entry name" value="Crtac1"/>
</dbReference>
<dbReference type="InterPro" id="IPR013517">
    <property type="entry name" value="FG-GAP"/>
</dbReference>
<dbReference type="Pfam" id="PF13517">
    <property type="entry name" value="FG-GAP_3"/>
    <property type="match status" value="4"/>
</dbReference>